<dbReference type="InterPro" id="IPR008257">
    <property type="entry name" value="Pept_M19"/>
</dbReference>
<reference evidence="1" key="1">
    <citation type="submission" date="2022-02" db="EMBL/GenBank/DDBJ databases">
        <title>Halalkalibacter sp. nov. isolated from Lonar Lake, India.</title>
        <authorList>
            <person name="Joshi A."/>
            <person name="Thite S."/>
            <person name="Lodha T."/>
        </authorList>
    </citation>
    <scope>NUCLEOTIDE SEQUENCE</scope>
    <source>
        <strain evidence="1">MEB205</strain>
    </source>
</reference>
<gene>
    <name evidence="1" type="ORF">MF646_09765</name>
</gene>
<proteinExistence type="predicted"/>
<dbReference type="AlphaFoldDB" id="A0A9X2CSJ6"/>
<dbReference type="CDD" id="cd01301">
    <property type="entry name" value="rDP_like"/>
    <property type="match status" value="1"/>
</dbReference>
<protein>
    <submittedName>
        <fullName evidence="1">Dipeptidase</fullName>
    </submittedName>
</protein>
<evidence type="ECO:0000313" key="2">
    <source>
        <dbReference type="Proteomes" id="UP001139150"/>
    </source>
</evidence>
<dbReference type="Gene3D" id="3.20.20.140">
    <property type="entry name" value="Metal-dependent hydrolases"/>
    <property type="match status" value="1"/>
</dbReference>
<sequence>MRIIDSHCDALLKLWEHPERNYLTDVDIDANVERLKAGNVHVQLYAIFVEPFIKQDQKFQVVMEQIEIFYEKVLKSSSSIRHIKEWSDLSSLKEDEIGAILTLEGVDAIGDDLTKLSILYQLGVLSVGLTWNQANLCADGVGEPRGAGLSTLGKELVCLNNANKVLTDVSHLSINGFWDVMELAKYPVASHSNARYICDHPRNLYDEQIQALVQKQGYIGLVFCPDFVTSNEYATIKDLLLHVDHMCSLGAENYIGFGSDFDGISNKIIDLEHSGVYGNLIEELIKHYSASQVQKFVRGNFEQLITRIV</sequence>
<name>A0A9X2CSJ6_9BACI</name>
<dbReference type="PANTHER" id="PTHR10443:SF12">
    <property type="entry name" value="DIPEPTIDASE"/>
    <property type="match status" value="1"/>
</dbReference>
<dbReference type="PROSITE" id="PS51365">
    <property type="entry name" value="RENAL_DIPEPTIDASE_2"/>
    <property type="match status" value="1"/>
</dbReference>
<organism evidence="1 2">
    <name type="scientific">Halalkalibacter alkaliphilus</name>
    <dbReference type="NCBI Taxonomy" id="2917993"/>
    <lineage>
        <taxon>Bacteria</taxon>
        <taxon>Bacillati</taxon>
        <taxon>Bacillota</taxon>
        <taxon>Bacilli</taxon>
        <taxon>Bacillales</taxon>
        <taxon>Bacillaceae</taxon>
        <taxon>Halalkalibacter</taxon>
    </lineage>
</organism>
<dbReference type="EMBL" id="JAKRYL010000008">
    <property type="protein sequence ID" value="MCL7747406.1"/>
    <property type="molecule type" value="Genomic_DNA"/>
</dbReference>
<dbReference type="GO" id="GO:0006508">
    <property type="term" value="P:proteolysis"/>
    <property type="evidence" value="ECO:0007669"/>
    <property type="project" value="InterPro"/>
</dbReference>
<dbReference type="Proteomes" id="UP001139150">
    <property type="component" value="Unassembled WGS sequence"/>
</dbReference>
<evidence type="ECO:0000313" key="1">
    <source>
        <dbReference type="EMBL" id="MCL7747406.1"/>
    </source>
</evidence>
<dbReference type="SUPFAM" id="SSF51556">
    <property type="entry name" value="Metallo-dependent hydrolases"/>
    <property type="match status" value="1"/>
</dbReference>
<dbReference type="InterPro" id="IPR032466">
    <property type="entry name" value="Metal_Hydrolase"/>
</dbReference>
<keyword evidence="2" id="KW-1185">Reference proteome</keyword>
<dbReference type="GO" id="GO:0070573">
    <property type="term" value="F:metallodipeptidase activity"/>
    <property type="evidence" value="ECO:0007669"/>
    <property type="project" value="InterPro"/>
</dbReference>
<dbReference type="Pfam" id="PF01244">
    <property type="entry name" value="Peptidase_M19"/>
    <property type="match status" value="1"/>
</dbReference>
<accession>A0A9X2CSJ6</accession>
<comment type="caution">
    <text evidence="1">The sequence shown here is derived from an EMBL/GenBank/DDBJ whole genome shotgun (WGS) entry which is preliminary data.</text>
</comment>
<dbReference type="PANTHER" id="PTHR10443">
    <property type="entry name" value="MICROSOMAL DIPEPTIDASE"/>
    <property type="match status" value="1"/>
</dbReference>